<dbReference type="Gene3D" id="1.10.10.1330">
    <property type="entry name" value="RNA polymerase sigma-54 factor, core-binding domain"/>
    <property type="match status" value="1"/>
</dbReference>
<evidence type="ECO:0000256" key="5">
    <source>
        <dbReference type="ARBA" id="ARBA00023015"/>
    </source>
</evidence>
<dbReference type="Proteomes" id="UP000188604">
    <property type="component" value="Chromosome"/>
</dbReference>
<dbReference type="InterPro" id="IPR007634">
    <property type="entry name" value="RNA_pol_sigma_54_DNA-bd"/>
</dbReference>
<dbReference type="PRINTS" id="PR00045">
    <property type="entry name" value="SIGMA54FCT"/>
</dbReference>
<dbReference type="NCBIfam" id="TIGR02395">
    <property type="entry name" value="rpoN_sigma"/>
    <property type="match status" value="1"/>
</dbReference>
<evidence type="ECO:0000256" key="1">
    <source>
        <dbReference type="ARBA" id="ARBA00008798"/>
    </source>
</evidence>
<sequence>MQAPGFLLRQTGTLAMTPRLQQAIGLLQRSNQEALAYLLAEAETNPLLIVDIGLGETAEPPDDAPISDDIATETDRIGDSLDDAPLDTLIHDEDPDRTADDLSPLERATTPSVREKLAEQLRFAALDATQRTIGEILLTMLDANGRLEGTPQDVADMLGLPVGQVEAVRRIMMQFEPVGCFACNLAECLAAQFHAKNRYDPAVEILLANLDLLADGQRARVQKRCGVDDEDFADMLAELRALDPKPGFDPEFTGQPAVPDVIAYRDDRGFAVELNEETLPRVRIDTTFATRLAAADGSAKAYMRERSGHANWLMKAMAQRSRSLLAVARVLVTHQAPFLETGLSALRPLTLREVAEKTGLHESTVSRITASRSIDTPRGVIALRAFFSNAVGTTTDGGQSAETIRHRLRALIDAETDILSDDALAARLQADGIDIMRRTVAKYRESLGIPNSAHRRRAAKLRR</sequence>
<comment type="function">
    <text evidence="9">Sigma factors are initiation factors that promote the attachment of RNA polymerase to specific initiation sites and are then released.</text>
</comment>
<evidence type="ECO:0000256" key="9">
    <source>
        <dbReference type="PIRNR" id="PIRNR000774"/>
    </source>
</evidence>
<dbReference type="InterPro" id="IPR000394">
    <property type="entry name" value="RNA_pol_sigma_54"/>
</dbReference>
<evidence type="ECO:0000256" key="2">
    <source>
        <dbReference type="ARBA" id="ARBA00022478"/>
    </source>
</evidence>
<dbReference type="PIRSF" id="PIRSF000774">
    <property type="entry name" value="RpoN"/>
    <property type="match status" value="1"/>
</dbReference>
<dbReference type="Pfam" id="PF04963">
    <property type="entry name" value="Sigma54_CBD"/>
    <property type="match status" value="1"/>
</dbReference>
<evidence type="ECO:0000256" key="4">
    <source>
        <dbReference type="ARBA" id="ARBA00022695"/>
    </source>
</evidence>
<dbReference type="GO" id="GO:0006352">
    <property type="term" value="P:DNA-templated transcription initiation"/>
    <property type="evidence" value="ECO:0007669"/>
    <property type="project" value="InterPro"/>
</dbReference>
<dbReference type="Pfam" id="PF04552">
    <property type="entry name" value="Sigma54_DBD"/>
    <property type="match status" value="1"/>
</dbReference>
<evidence type="ECO:0000313" key="10">
    <source>
        <dbReference type="EMBL" id="AQS88381.1"/>
    </source>
</evidence>
<dbReference type="GO" id="GO:0001216">
    <property type="term" value="F:DNA-binding transcription activator activity"/>
    <property type="evidence" value="ECO:0007669"/>
    <property type="project" value="InterPro"/>
</dbReference>
<keyword evidence="6 9" id="KW-0731">Sigma factor</keyword>
<dbReference type="PANTHER" id="PTHR32248">
    <property type="entry name" value="RNA POLYMERASE SIGMA-54 FACTOR"/>
    <property type="match status" value="1"/>
</dbReference>
<keyword evidence="5 9" id="KW-0805">Transcription regulation</keyword>
<keyword evidence="11" id="KW-1185">Reference proteome</keyword>
<reference evidence="10 11" key="1">
    <citation type="submission" date="2016-03" db="EMBL/GenBank/DDBJ databases">
        <title>Acetic acid bacteria sequencing.</title>
        <authorList>
            <person name="Brandt J."/>
            <person name="Jakob F."/>
            <person name="Vogel R.F."/>
        </authorList>
    </citation>
    <scope>NUCLEOTIDE SEQUENCE [LARGE SCALE GENOMIC DNA]</scope>
    <source>
        <strain evidence="10 11">NBRC 101099</strain>
    </source>
</reference>
<dbReference type="GO" id="GO:0000428">
    <property type="term" value="C:DNA-directed RNA polymerase complex"/>
    <property type="evidence" value="ECO:0007669"/>
    <property type="project" value="UniProtKB-KW"/>
</dbReference>
<dbReference type="OrthoDB" id="9814402at2"/>
<dbReference type="AlphaFoldDB" id="A0A1U9KR95"/>
<dbReference type="PROSITE" id="PS00717">
    <property type="entry name" value="SIGMA54_1"/>
    <property type="match status" value="1"/>
</dbReference>
<evidence type="ECO:0000256" key="3">
    <source>
        <dbReference type="ARBA" id="ARBA00022679"/>
    </source>
</evidence>
<protein>
    <recommendedName>
        <fullName evidence="9">RNA polymerase sigma-54 factor</fullName>
    </recommendedName>
</protein>
<evidence type="ECO:0000256" key="7">
    <source>
        <dbReference type="ARBA" id="ARBA00023125"/>
    </source>
</evidence>
<dbReference type="PROSITE" id="PS50044">
    <property type="entry name" value="SIGMA54_3"/>
    <property type="match status" value="1"/>
</dbReference>
<gene>
    <name evidence="10" type="ORF">A0U93_10990</name>
</gene>
<dbReference type="Gene3D" id="1.10.10.60">
    <property type="entry name" value="Homeodomain-like"/>
    <property type="match status" value="1"/>
</dbReference>
<keyword evidence="2 9" id="KW-0240">DNA-directed RNA polymerase</keyword>
<evidence type="ECO:0000256" key="8">
    <source>
        <dbReference type="ARBA" id="ARBA00023163"/>
    </source>
</evidence>
<keyword evidence="7 9" id="KW-0238">DNA-binding</keyword>
<dbReference type="RefSeq" id="WP_077807410.1">
    <property type="nucleotide sequence ID" value="NZ_BJXS01000003.1"/>
</dbReference>
<dbReference type="GO" id="GO:0003677">
    <property type="term" value="F:DNA binding"/>
    <property type="evidence" value="ECO:0007669"/>
    <property type="project" value="UniProtKB-KW"/>
</dbReference>
<evidence type="ECO:0000313" key="11">
    <source>
        <dbReference type="Proteomes" id="UP000188604"/>
    </source>
</evidence>
<dbReference type="PROSITE" id="PS00718">
    <property type="entry name" value="SIGMA54_2"/>
    <property type="match status" value="1"/>
</dbReference>
<dbReference type="Pfam" id="PF00309">
    <property type="entry name" value="Sigma54_AID"/>
    <property type="match status" value="1"/>
</dbReference>
<comment type="similarity">
    <text evidence="1 9">Belongs to the sigma-54 factor family.</text>
</comment>
<dbReference type="InterPro" id="IPR038709">
    <property type="entry name" value="RpoN_core-bd_sf"/>
</dbReference>
<accession>A0A1U9KR95</accession>
<keyword evidence="8 9" id="KW-0804">Transcription</keyword>
<keyword evidence="4 9" id="KW-0548">Nucleotidyltransferase</keyword>
<keyword evidence="3 9" id="KW-0808">Transferase</keyword>
<dbReference type="EMBL" id="CP014691">
    <property type="protein sequence ID" value="AQS88381.1"/>
    <property type="molecule type" value="Genomic_DNA"/>
</dbReference>
<dbReference type="KEGG" id="nch:A0U93_10990"/>
<organism evidence="10 11">
    <name type="scientific">Neoasaia chiangmaiensis</name>
    <dbReference type="NCBI Taxonomy" id="320497"/>
    <lineage>
        <taxon>Bacteria</taxon>
        <taxon>Pseudomonadati</taxon>
        <taxon>Pseudomonadota</taxon>
        <taxon>Alphaproteobacteria</taxon>
        <taxon>Acetobacterales</taxon>
        <taxon>Acetobacteraceae</taxon>
        <taxon>Neoasaia</taxon>
    </lineage>
</organism>
<dbReference type="PANTHER" id="PTHR32248:SF4">
    <property type="entry name" value="RNA POLYMERASE SIGMA-54 FACTOR"/>
    <property type="match status" value="1"/>
</dbReference>
<dbReference type="InterPro" id="IPR007046">
    <property type="entry name" value="RNA_pol_sigma_54_core-bd"/>
</dbReference>
<dbReference type="GO" id="GO:0016987">
    <property type="term" value="F:sigma factor activity"/>
    <property type="evidence" value="ECO:0007669"/>
    <property type="project" value="UniProtKB-KW"/>
</dbReference>
<proteinExistence type="inferred from homology"/>
<evidence type="ECO:0000256" key="6">
    <source>
        <dbReference type="ARBA" id="ARBA00023082"/>
    </source>
</evidence>
<dbReference type="GO" id="GO:0016779">
    <property type="term" value="F:nucleotidyltransferase activity"/>
    <property type="evidence" value="ECO:0007669"/>
    <property type="project" value="UniProtKB-KW"/>
</dbReference>
<dbReference type="STRING" id="320497.A0U93_10990"/>
<name>A0A1U9KR95_9PROT</name>